<comment type="subunit">
    <text evidence="5">Homodimer.</text>
</comment>
<comment type="cofactor">
    <cofactor evidence="1 5 7 8">
        <name>pyridoxal 5'-phosphate</name>
        <dbReference type="ChEBI" id="CHEBI:597326"/>
    </cofactor>
</comment>
<dbReference type="UniPathway" id="UPA00034">
    <property type="reaction ID" value="UER00027"/>
</dbReference>
<feature type="binding site" evidence="5">
    <location>
        <position position="303"/>
    </location>
    <ligand>
        <name>substrate</name>
    </ligand>
</feature>
<dbReference type="Gene3D" id="2.40.37.10">
    <property type="entry name" value="Lyase, Ornithine Decarboxylase, Chain A, domain 1"/>
    <property type="match status" value="1"/>
</dbReference>
<dbReference type="AlphaFoldDB" id="A0A5B8VY85"/>
<reference evidence="11 12" key="1">
    <citation type="journal article" date="2013" name="J. Microbiol.">
        <title>Mucilaginibacter ginsenosidivorax sp. nov., with ginsenoside converting activity isolated from sediment.</title>
        <authorList>
            <person name="Kim J.K."/>
            <person name="Choi T.E."/>
            <person name="Liu Q.M."/>
            <person name="Park H.Y."/>
            <person name="Yi T.H."/>
            <person name="Yoon M.H."/>
            <person name="Kim S.C."/>
            <person name="Im W.T."/>
        </authorList>
    </citation>
    <scope>NUCLEOTIDE SEQUENCE [LARGE SCALE GENOMIC DNA]</scope>
    <source>
        <strain evidence="11 12">KHI28</strain>
    </source>
</reference>
<comment type="function">
    <text evidence="5">Specifically catalyzes the decarboxylation of meso-diaminopimelate (meso-DAP) to L-lysine.</text>
</comment>
<dbReference type="FunFam" id="3.20.20.10:FF:000003">
    <property type="entry name" value="Diaminopimelate decarboxylase"/>
    <property type="match status" value="1"/>
</dbReference>
<sequence length="401" mass="44884">MFSKANINKFQELDTPFYYYDMGVLRETLDACRDASVKHGFHVHYAMKANFNPRVLDMIQSFGFGADCVSGNEVRAAIEHGFDKGKVVFAGVGKSDREINYALDADIFCFNVESVQELEVINELAAAKGKKANVAIRINPNVDAHTHHFITTGLDENKFGINIWQLPDVATALRKCASLQFLGIHFHIGSQITDLEVYKSLCTRINEMQDWFEDHGFPVKVLNTGGGLGVDYYSPDTNIADFENYFQVFKNFLNVKPGQEVHFELGRALVAQSASLISRVLYVKNGKKKNFLVLDAGMTELIRPMLYQAYHQIENISKSQESRIKNQDNSSPATANMQLATDIKYDVVGPICESTDCFQKDVDLPESFRGDLIAVRTAGAYGEVMASGYNLRDRVGSIYSE</sequence>
<feature type="domain" description="Orn/DAP/Arg decarboxylase 2 C-terminal" evidence="9">
    <location>
        <begin position="18"/>
        <end position="379"/>
    </location>
</feature>
<dbReference type="PANTHER" id="PTHR43727:SF2">
    <property type="entry name" value="GROUP IV DECARBOXYLASE"/>
    <property type="match status" value="1"/>
</dbReference>
<feature type="binding site" evidence="5">
    <location>
        <position position="381"/>
    </location>
    <ligand>
        <name>pyridoxal 5'-phosphate</name>
        <dbReference type="ChEBI" id="CHEBI:597326"/>
    </ligand>
</feature>
<dbReference type="InterPro" id="IPR009006">
    <property type="entry name" value="Ala_racemase/Decarboxylase_C"/>
</dbReference>
<dbReference type="InterPro" id="IPR000183">
    <property type="entry name" value="Orn/DAP/Arg_de-COase"/>
</dbReference>
<dbReference type="SUPFAM" id="SSF50621">
    <property type="entry name" value="Alanine racemase C-terminal domain-like"/>
    <property type="match status" value="1"/>
</dbReference>
<feature type="modified residue" description="N6-(pyridoxal phosphate)lysine" evidence="5 7">
    <location>
        <position position="48"/>
    </location>
</feature>
<dbReference type="RefSeq" id="WP_147052554.1">
    <property type="nucleotide sequence ID" value="NZ_CP042437.1"/>
</dbReference>
<evidence type="ECO:0000256" key="1">
    <source>
        <dbReference type="ARBA" id="ARBA00001933"/>
    </source>
</evidence>
<dbReference type="GO" id="GO:0030170">
    <property type="term" value="F:pyridoxal phosphate binding"/>
    <property type="evidence" value="ECO:0007669"/>
    <property type="project" value="UniProtKB-UniRule"/>
</dbReference>
<feature type="binding site" evidence="5">
    <location>
        <begin position="264"/>
        <end position="267"/>
    </location>
    <ligand>
        <name>pyridoxal 5'-phosphate</name>
        <dbReference type="ChEBI" id="CHEBI:597326"/>
    </ligand>
</feature>
<evidence type="ECO:0000259" key="10">
    <source>
        <dbReference type="Pfam" id="PF02784"/>
    </source>
</evidence>
<dbReference type="GO" id="GO:0008836">
    <property type="term" value="F:diaminopimelate decarboxylase activity"/>
    <property type="evidence" value="ECO:0007669"/>
    <property type="project" value="UniProtKB-UniRule"/>
</dbReference>
<dbReference type="NCBIfam" id="TIGR01048">
    <property type="entry name" value="lysA"/>
    <property type="match status" value="1"/>
</dbReference>
<dbReference type="SUPFAM" id="SSF51419">
    <property type="entry name" value="PLP-binding barrel"/>
    <property type="match status" value="1"/>
</dbReference>
<feature type="domain" description="Orn/DAP/Arg decarboxylase 2 N-terminal" evidence="10">
    <location>
        <begin position="41"/>
        <end position="271"/>
    </location>
</feature>
<keyword evidence="5" id="KW-0028">Amino-acid biosynthesis</keyword>
<dbReference type="InterPro" id="IPR022653">
    <property type="entry name" value="De-COase2_pyr-phos_BS"/>
</dbReference>
<dbReference type="GO" id="GO:0009089">
    <property type="term" value="P:lysine biosynthetic process via diaminopimelate"/>
    <property type="evidence" value="ECO:0007669"/>
    <property type="project" value="UniProtKB-UniRule"/>
</dbReference>
<dbReference type="PRINTS" id="PR01179">
    <property type="entry name" value="ODADCRBXLASE"/>
</dbReference>
<dbReference type="InterPro" id="IPR022644">
    <property type="entry name" value="De-COase2_N"/>
</dbReference>
<dbReference type="CDD" id="cd06828">
    <property type="entry name" value="PLPDE_III_DapDC"/>
    <property type="match status" value="1"/>
</dbReference>
<feature type="binding site" evidence="5">
    <location>
        <position position="267"/>
    </location>
    <ligand>
        <name>substrate</name>
    </ligand>
</feature>
<proteinExistence type="inferred from homology"/>
<accession>A0A5B8VY85</accession>
<comment type="similarity">
    <text evidence="5">Belongs to the Orn/Lys/Arg decarboxylase class-II family. LysA subfamily.</text>
</comment>
<dbReference type="PANTHER" id="PTHR43727">
    <property type="entry name" value="DIAMINOPIMELATE DECARBOXYLASE"/>
    <property type="match status" value="1"/>
</dbReference>
<keyword evidence="2 5" id="KW-0210">Decarboxylase</keyword>
<dbReference type="Proteomes" id="UP000321362">
    <property type="component" value="Chromosome"/>
</dbReference>
<dbReference type="PRINTS" id="PR01181">
    <property type="entry name" value="DAPDCRBXLASE"/>
</dbReference>
<feature type="binding site" evidence="5">
    <location>
        <position position="307"/>
    </location>
    <ligand>
        <name>substrate</name>
    </ligand>
</feature>
<evidence type="ECO:0000256" key="5">
    <source>
        <dbReference type="HAMAP-Rule" id="MF_02120"/>
    </source>
</evidence>
<feature type="binding site" evidence="5">
    <location>
        <position position="227"/>
    </location>
    <ligand>
        <name>pyridoxal 5'-phosphate</name>
        <dbReference type="ChEBI" id="CHEBI:597326"/>
    </ligand>
</feature>
<dbReference type="EMBL" id="CP042437">
    <property type="protein sequence ID" value="QEC75406.1"/>
    <property type="molecule type" value="Genomic_DNA"/>
</dbReference>
<dbReference type="KEGG" id="mgk:FSB76_05395"/>
<evidence type="ECO:0000313" key="12">
    <source>
        <dbReference type="Proteomes" id="UP000321362"/>
    </source>
</evidence>
<comment type="catalytic activity">
    <reaction evidence="5 8">
        <text>meso-2,6-diaminopimelate + H(+) = L-lysine + CO2</text>
        <dbReference type="Rhea" id="RHEA:15101"/>
        <dbReference type="ChEBI" id="CHEBI:15378"/>
        <dbReference type="ChEBI" id="CHEBI:16526"/>
        <dbReference type="ChEBI" id="CHEBI:32551"/>
        <dbReference type="ChEBI" id="CHEBI:57791"/>
        <dbReference type="EC" id="4.1.1.20"/>
    </reaction>
</comment>
<dbReference type="HAMAP" id="MF_02120">
    <property type="entry name" value="LysA"/>
    <property type="match status" value="1"/>
</dbReference>
<evidence type="ECO:0000256" key="6">
    <source>
        <dbReference type="NCBIfam" id="TIGR01048"/>
    </source>
</evidence>
<evidence type="ECO:0000256" key="7">
    <source>
        <dbReference type="PIRSR" id="PIRSR600183-50"/>
    </source>
</evidence>
<dbReference type="InterPro" id="IPR022643">
    <property type="entry name" value="De-COase2_C"/>
</dbReference>
<dbReference type="InterPro" id="IPR002986">
    <property type="entry name" value="DAP_deCOOHase_LysA"/>
</dbReference>
<feature type="binding site" evidence="5">
    <location>
        <position position="353"/>
    </location>
    <ligand>
        <name>substrate</name>
    </ligand>
</feature>
<dbReference type="Gene3D" id="3.20.20.10">
    <property type="entry name" value="Alanine racemase"/>
    <property type="match status" value="1"/>
</dbReference>
<dbReference type="PROSITE" id="PS00878">
    <property type="entry name" value="ODR_DC_2_1"/>
    <property type="match status" value="1"/>
</dbReference>
<name>A0A5B8VY85_9SPHI</name>
<organism evidence="11 12">
    <name type="scientific">Mucilaginibacter ginsenosidivorax</name>
    <dbReference type="NCBI Taxonomy" id="862126"/>
    <lineage>
        <taxon>Bacteria</taxon>
        <taxon>Pseudomonadati</taxon>
        <taxon>Bacteroidota</taxon>
        <taxon>Sphingobacteriia</taxon>
        <taxon>Sphingobacteriales</taxon>
        <taxon>Sphingobacteriaceae</taxon>
        <taxon>Mucilaginibacter</taxon>
    </lineage>
</organism>
<dbReference type="OrthoDB" id="9802241at2"/>
<evidence type="ECO:0000259" key="9">
    <source>
        <dbReference type="Pfam" id="PF00278"/>
    </source>
</evidence>
<evidence type="ECO:0000256" key="2">
    <source>
        <dbReference type="ARBA" id="ARBA00022793"/>
    </source>
</evidence>
<evidence type="ECO:0000256" key="3">
    <source>
        <dbReference type="ARBA" id="ARBA00022898"/>
    </source>
</evidence>
<dbReference type="EC" id="4.1.1.20" evidence="5 6"/>
<keyword evidence="4 5" id="KW-0456">Lyase</keyword>
<gene>
    <name evidence="5 11" type="primary">lysA</name>
    <name evidence="11" type="ORF">FSB76_05395</name>
</gene>
<evidence type="ECO:0000313" key="11">
    <source>
        <dbReference type="EMBL" id="QEC75406.1"/>
    </source>
</evidence>
<feature type="binding site" evidence="5">
    <location>
        <position position="381"/>
    </location>
    <ligand>
        <name>substrate</name>
    </ligand>
</feature>
<keyword evidence="3 5" id="KW-0663">Pyridoxal phosphate</keyword>
<evidence type="ECO:0000256" key="8">
    <source>
        <dbReference type="RuleBase" id="RU003738"/>
    </source>
</evidence>
<dbReference type="Pfam" id="PF02784">
    <property type="entry name" value="Orn_Arg_deC_N"/>
    <property type="match status" value="1"/>
</dbReference>
<comment type="pathway">
    <text evidence="5 8">Amino-acid biosynthesis; L-lysine biosynthesis via DAP pathway; L-lysine from DL-2,6-diaminopimelate: step 1/1.</text>
</comment>
<keyword evidence="12" id="KW-1185">Reference proteome</keyword>
<dbReference type="Pfam" id="PF00278">
    <property type="entry name" value="Orn_DAP_Arg_deC"/>
    <property type="match status" value="1"/>
</dbReference>
<evidence type="ECO:0000256" key="4">
    <source>
        <dbReference type="ARBA" id="ARBA00023239"/>
    </source>
</evidence>
<protein>
    <recommendedName>
        <fullName evidence="5 6">Diaminopimelate decarboxylase</fullName>
        <shortName evidence="5">DAP decarboxylase</shortName>
        <shortName evidence="5">DAPDC</shortName>
        <ecNumber evidence="5 6">4.1.1.20</ecNumber>
    </recommendedName>
</protein>
<keyword evidence="5 8" id="KW-0457">Lysine biosynthesis</keyword>
<dbReference type="InterPro" id="IPR029066">
    <property type="entry name" value="PLP-binding_barrel"/>
</dbReference>
<feature type="active site" description="Proton donor" evidence="7">
    <location>
        <position position="352"/>
    </location>
</feature>